<feature type="compositionally biased region" description="Acidic residues" evidence="6">
    <location>
        <begin position="502"/>
        <end position="521"/>
    </location>
</feature>
<feature type="compositionally biased region" description="Acidic residues" evidence="6">
    <location>
        <begin position="541"/>
        <end position="552"/>
    </location>
</feature>
<dbReference type="InterPro" id="IPR012677">
    <property type="entry name" value="Nucleotide-bd_a/b_plait_sf"/>
</dbReference>
<dbReference type="InterPro" id="IPR036236">
    <property type="entry name" value="Znf_C2H2_sf"/>
</dbReference>
<feature type="compositionally biased region" description="Polar residues" evidence="6">
    <location>
        <begin position="433"/>
        <end position="444"/>
    </location>
</feature>
<feature type="compositionally biased region" description="Basic and acidic residues" evidence="6">
    <location>
        <begin position="170"/>
        <end position="179"/>
    </location>
</feature>
<evidence type="ECO:0000256" key="2">
    <source>
        <dbReference type="ARBA" id="ARBA00022723"/>
    </source>
</evidence>
<dbReference type="Ensembl" id="ENSCCRT00000152912.1">
    <property type="protein sequence ID" value="ENSCCRP00000162713.1"/>
    <property type="gene ID" value="ENSCCRG00000067858.1"/>
</dbReference>
<dbReference type="GeneTree" id="ENSGT00940000153322"/>
<dbReference type="GO" id="GO:0005634">
    <property type="term" value="C:nucleus"/>
    <property type="evidence" value="ECO:0007669"/>
    <property type="project" value="UniProtKB-SubCell"/>
</dbReference>
<feature type="region of interest" description="Disordered" evidence="6">
    <location>
        <begin position="760"/>
        <end position="791"/>
    </location>
</feature>
<protein>
    <submittedName>
        <fullName evidence="8">Si:ch211-271b14.1</fullName>
    </submittedName>
</protein>
<evidence type="ECO:0000256" key="5">
    <source>
        <dbReference type="ARBA" id="ARBA00023242"/>
    </source>
</evidence>
<dbReference type="PANTHER" id="PTHR15592">
    <property type="entry name" value="MATRIN 3/NUCLEAR PROTEIN 220-RELATED"/>
    <property type="match status" value="1"/>
</dbReference>
<accession>A0A9J8C144</accession>
<keyword evidence="2" id="KW-0479">Metal-binding</keyword>
<keyword evidence="5" id="KW-0539">Nucleus</keyword>
<keyword evidence="4" id="KW-0862">Zinc</keyword>
<organism evidence="8 9">
    <name type="scientific">Cyprinus carpio carpio</name>
    <dbReference type="NCBI Taxonomy" id="630221"/>
    <lineage>
        <taxon>Eukaryota</taxon>
        <taxon>Metazoa</taxon>
        <taxon>Chordata</taxon>
        <taxon>Craniata</taxon>
        <taxon>Vertebrata</taxon>
        <taxon>Euteleostomi</taxon>
        <taxon>Actinopterygii</taxon>
        <taxon>Neopterygii</taxon>
        <taxon>Teleostei</taxon>
        <taxon>Ostariophysi</taxon>
        <taxon>Cypriniformes</taxon>
        <taxon>Cyprinidae</taxon>
        <taxon>Cyprininae</taxon>
        <taxon>Cyprinus</taxon>
    </lineage>
</organism>
<sequence>MQLWVSCGANCSRGDVYSCKPLKCNTCQTYFMLRLAMDAGEDTGEAETISAQSLYATLGLSSEDVDALAQIPESEISVETLPYLIMQLKAKRALKESATADTDYRDKPRLSQDKRSTPERCTSDRRRSPLSSSSARRSGSHEHHGKGEGHRKFERYTGGRRNPAHRKTSRERQSGDHVAVEVESGDNPTVFPHKCPLCKCMLNSIKTWRDHLSGVRHKLHESERSSRSFQLPKRAYSSEPAIGDQYMSTSSDHLYPPKPNTRVVVAKFPMGSVAVGELLELGKPFGTVVKHLVFPAKGFLEFSSHKEAQNMVSHFQLKPAFIKENAVFLYLSPTVDGIYTPPKFDTPSPKRTKRSNAPSVVCFSRLPPGEGVEAEVLELAGMFGEVWQSKFTDSKALIEMVDWRDADIMVKYYYSNPLRIQGKSVKVTMTHITSLRESSPQPVSRKSDSSKYSRQREESTSSNKDRSDGSNQETLEKEDEVLDEEEGLQLEDEPGMLHERTDEEEEKKEGEEEEKEEEEKLEEEKANAAEEENREGGSEQNPEEEGVVDDAEFPENMEDFVTLDELDYNAGDSTVPKDSKVVVVWPVKKTPDLMKDLHSLSAPFGSMVKHLSTFKQEAMIELETAEKAQEMVQFYSDHKAMICGRPVSVSMCLTMKTIESPSGRSVFISRLPNQRNLRQKYTHKSLFKLTKPFGRLIGYSLHRYQGTCYMQLESTKAAEKMVAQYSRRPCKFWGAVLRIAMCRKGDSLIRWRHPENVEERELKKATKEIKPSTERTENDQSQQSSLPGCEGVGGDLVCESKGSEEDTQLEKTPLSPYQPDQTVGVNYVIPVTGFFCKLCNMFYTDEKRAKSEHCRSLEHYNNLKLKHAEVVEEADGHPDG</sequence>
<reference evidence="8" key="2">
    <citation type="submission" date="2025-09" db="UniProtKB">
        <authorList>
            <consortium name="Ensembl"/>
        </authorList>
    </citation>
    <scope>IDENTIFICATION</scope>
</reference>
<feature type="compositionally biased region" description="Basic and acidic residues" evidence="6">
    <location>
        <begin position="445"/>
        <end position="468"/>
    </location>
</feature>
<dbReference type="InterPro" id="IPR000690">
    <property type="entry name" value="Matrin/U1-C_Znf_C2H2"/>
</dbReference>
<dbReference type="SUPFAM" id="SSF54928">
    <property type="entry name" value="RNA-binding domain, RBD"/>
    <property type="match status" value="4"/>
</dbReference>
<dbReference type="PROSITE" id="PS50171">
    <property type="entry name" value="ZF_MATRIN"/>
    <property type="match status" value="1"/>
</dbReference>
<reference evidence="8" key="1">
    <citation type="submission" date="2025-08" db="UniProtKB">
        <authorList>
            <consortium name="Ensembl"/>
        </authorList>
    </citation>
    <scope>IDENTIFICATION</scope>
</reference>
<comment type="subcellular location">
    <subcellularLocation>
        <location evidence="1">Nucleus</location>
    </subcellularLocation>
</comment>
<proteinExistence type="predicted"/>
<evidence type="ECO:0000256" key="3">
    <source>
        <dbReference type="ARBA" id="ARBA00022771"/>
    </source>
</evidence>
<feature type="region of interest" description="Disordered" evidence="6">
    <location>
        <begin position="95"/>
        <end position="179"/>
    </location>
</feature>
<evidence type="ECO:0000256" key="4">
    <source>
        <dbReference type="ARBA" id="ARBA00022833"/>
    </source>
</evidence>
<evidence type="ECO:0000313" key="8">
    <source>
        <dbReference type="Ensembl" id="ENSCCRP00000162713.1"/>
    </source>
</evidence>
<keyword evidence="9" id="KW-1185">Reference proteome</keyword>
<evidence type="ECO:0000256" key="6">
    <source>
        <dbReference type="SAM" id="MobiDB-lite"/>
    </source>
</evidence>
<evidence type="ECO:0000259" key="7">
    <source>
        <dbReference type="PROSITE" id="PS50171"/>
    </source>
</evidence>
<dbReference type="InterPro" id="IPR003604">
    <property type="entry name" value="Matrin/U1-like-C_Znf_C2H2"/>
</dbReference>
<feature type="region of interest" description="Disordered" evidence="6">
    <location>
        <begin position="433"/>
        <end position="552"/>
    </location>
</feature>
<dbReference type="SUPFAM" id="SSF57667">
    <property type="entry name" value="beta-beta-alpha zinc fingers"/>
    <property type="match status" value="1"/>
</dbReference>
<evidence type="ECO:0000256" key="1">
    <source>
        <dbReference type="ARBA" id="ARBA00004123"/>
    </source>
</evidence>
<feature type="domain" description="Matrin-type" evidence="7">
    <location>
        <begin position="834"/>
        <end position="865"/>
    </location>
</feature>
<dbReference type="SMART" id="SM00451">
    <property type="entry name" value="ZnF_U1"/>
    <property type="match status" value="2"/>
</dbReference>
<dbReference type="Proteomes" id="UP001108240">
    <property type="component" value="Unplaced"/>
</dbReference>
<name>A0A9J8C144_CYPCA</name>
<dbReference type="InterPro" id="IPR035979">
    <property type="entry name" value="RBD_domain_sf"/>
</dbReference>
<keyword evidence="3" id="KW-0863">Zinc-finger</keyword>
<feature type="compositionally biased region" description="Acidic residues" evidence="6">
    <location>
        <begin position="476"/>
        <end position="494"/>
    </location>
</feature>
<dbReference type="AlphaFoldDB" id="A0A9J8C144"/>
<dbReference type="GO" id="GO:0003676">
    <property type="term" value="F:nucleic acid binding"/>
    <property type="evidence" value="ECO:0007669"/>
    <property type="project" value="InterPro"/>
</dbReference>
<feature type="compositionally biased region" description="Basic and acidic residues" evidence="6">
    <location>
        <begin position="139"/>
        <end position="157"/>
    </location>
</feature>
<dbReference type="GO" id="GO:0008270">
    <property type="term" value="F:zinc ion binding"/>
    <property type="evidence" value="ECO:0007669"/>
    <property type="project" value="UniProtKB-KW"/>
</dbReference>
<dbReference type="Gene3D" id="3.30.70.330">
    <property type="match status" value="4"/>
</dbReference>
<feature type="compositionally biased region" description="Basic and acidic residues" evidence="6">
    <location>
        <begin position="102"/>
        <end position="127"/>
    </location>
</feature>
<feature type="compositionally biased region" description="Basic and acidic residues" evidence="6">
    <location>
        <begin position="760"/>
        <end position="778"/>
    </location>
</feature>
<evidence type="ECO:0000313" key="9">
    <source>
        <dbReference type="Proteomes" id="UP001108240"/>
    </source>
</evidence>